<dbReference type="Proteomes" id="UP001281761">
    <property type="component" value="Unassembled WGS sequence"/>
</dbReference>
<comment type="caution">
    <text evidence="1">The sequence shown here is derived from an EMBL/GenBank/DDBJ whole genome shotgun (WGS) entry which is preliminary data.</text>
</comment>
<sequence length="713" mass="75778">MSADATLSSLAFVQSAALTSSAILLSSGSLSVTGCSFTSLSSSVAGTAISGTVAAGKTMTISSSVFKSCSTSKDGGALSLKLVGDASVSIGADFAGNTASDKGGSVFFDMSTSTLLAADSPITFISTIFGTAGASGSAANGKSVFIDGGSRQISTFLNVTDWDILTKTDLGVVGPVSSFTSKDLEGLPHPSGSTTKPFSFLHLFLGTSSRTPDSTIFVGQSGENQFGCGETKATPCRTVEWSVKEAAGSVVDIVVASNTILSSPIILSNSDFQIAPDSDILCPFVVSFKNSSSAPVSMIRVERNSILTLRSLSMSFSLPASLESVIVASSGIVSVESCVIQKAILSQPFFVSVQSSHTISNTSFLSSTFKTSAFVLSACQSLSIEDTRIANNSFETSFLVISNNSIKQNTSLVELSILPKPTSEDTPTFHVVCLECDPLKYHILPLLQQPHSETGCSCEVDSEAASSFAAKGYTSPFLNWDEHKSQTALETTVLFRSLIATMKFQPSLDDSLEAKAVKFLNSVPTRTQASADSFLTSLVSYSDDLSTDFVQPFMVLISSPNLGLTAAATKMLGNLLFHCSAKFTFTLVKEELIPQLMVTLNPLSLSFEEAVYIHANLMKTITNPVKLATPIGLAILRIKQYSEQQAVYETVFRQVLAPSEQRIRKEPATLSNQRVQRFTSLPPSPHTLLRRHARTLPKWKPSIVTILDGFPII</sequence>
<evidence type="ECO:0000313" key="1">
    <source>
        <dbReference type="EMBL" id="KAK2953209.1"/>
    </source>
</evidence>
<keyword evidence="2" id="KW-1185">Reference proteome</keyword>
<gene>
    <name evidence="1" type="ORF">BLNAU_11834</name>
</gene>
<protein>
    <submittedName>
        <fullName evidence="1">Uncharacterized protein</fullName>
    </submittedName>
</protein>
<dbReference type="EMBL" id="JARBJD010000094">
    <property type="protein sequence ID" value="KAK2953209.1"/>
    <property type="molecule type" value="Genomic_DNA"/>
</dbReference>
<reference evidence="1 2" key="1">
    <citation type="journal article" date="2022" name="bioRxiv">
        <title>Genomics of Preaxostyla Flagellates Illuminates Evolutionary Transitions and the Path Towards Mitochondrial Loss.</title>
        <authorList>
            <person name="Novak L.V.F."/>
            <person name="Treitli S.C."/>
            <person name="Pyrih J."/>
            <person name="Halakuc P."/>
            <person name="Pipaliya S.V."/>
            <person name="Vacek V."/>
            <person name="Brzon O."/>
            <person name="Soukal P."/>
            <person name="Eme L."/>
            <person name="Dacks J.B."/>
            <person name="Karnkowska A."/>
            <person name="Elias M."/>
            <person name="Hampl V."/>
        </authorList>
    </citation>
    <scope>NUCLEOTIDE SEQUENCE [LARGE SCALE GENOMIC DNA]</scope>
    <source>
        <strain evidence="1">NAU3</strain>
        <tissue evidence="1">Gut</tissue>
    </source>
</reference>
<accession>A0ABQ9XN79</accession>
<organism evidence="1 2">
    <name type="scientific">Blattamonas nauphoetae</name>
    <dbReference type="NCBI Taxonomy" id="2049346"/>
    <lineage>
        <taxon>Eukaryota</taxon>
        <taxon>Metamonada</taxon>
        <taxon>Preaxostyla</taxon>
        <taxon>Oxymonadida</taxon>
        <taxon>Blattamonas</taxon>
    </lineage>
</organism>
<proteinExistence type="predicted"/>
<dbReference type="InterPro" id="IPR016024">
    <property type="entry name" value="ARM-type_fold"/>
</dbReference>
<evidence type="ECO:0000313" key="2">
    <source>
        <dbReference type="Proteomes" id="UP001281761"/>
    </source>
</evidence>
<name>A0ABQ9XN79_9EUKA</name>
<dbReference type="SUPFAM" id="SSF48371">
    <property type="entry name" value="ARM repeat"/>
    <property type="match status" value="1"/>
</dbReference>